<keyword evidence="1" id="KW-0812">Transmembrane</keyword>
<comment type="caution">
    <text evidence="2">The sequence shown here is derived from an EMBL/GenBank/DDBJ whole genome shotgun (WGS) entry which is preliminary data.</text>
</comment>
<protein>
    <submittedName>
        <fullName evidence="2">Uncharacterized protein</fullName>
    </submittedName>
</protein>
<reference evidence="2 3" key="1">
    <citation type="journal article" date="2016" name="Nat. Commun.">
        <title>Thousands of microbial genomes shed light on interconnected biogeochemical processes in an aquifer system.</title>
        <authorList>
            <person name="Anantharaman K."/>
            <person name="Brown C.T."/>
            <person name="Hug L.A."/>
            <person name="Sharon I."/>
            <person name="Castelle C.J."/>
            <person name="Probst A.J."/>
            <person name="Thomas B.C."/>
            <person name="Singh A."/>
            <person name="Wilkins M.J."/>
            <person name="Karaoz U."/>
            <person name="Brodie E.L."/>
            <person name="Williams K.H."/>
            <person name="Hubbard S.S."/>
            <person name="Banfield J.F."/>
        </authorList>
    </citation>
    <scope>NUCLEOTIDE SEQUENCE [LARGE SCALE GENOMIC DNA]</scope>
</reference>
<keyword evidence="1" id="KW-0472">Membrane</keyword>
<proteinExistence type="predicted"/>
<evidence type="ECO:0000256" key="1">
    <source>
        <dbReference type="SAM" id="Phobius"/>
    </source>
</evidence>
<dbReference type="AlphaFoldDB" id="A0A1G2I2U7"/>
<keyword evidence="1" id="KW-1133">Transmembrane helix</keyword>
<evidence type="ECO:0000313" key="2">
    <source>
        <dbReference type="EMBL" id="OGZ68781.1"/>
    </source>
</evidence>
<evidence type="ECO:0000313" key="3">
    <source>
        <dbReference type="Proteomes" id="UP000178820"/>
    </source>
</evidence>
<dbReference type="Proteomes" id="UP000178820">
    <property type="component" value="Unassembled WGS sequence"/>
</dbReference>
<accession>A0A1G2I2U7</accession>
<organism evidence="2 3">
    <name type="scientific">Candidatus Staskawiczbacteria bacterium RIFCSPHIGHO2_02_FULL_42_22</name>
    <dbReference type="NCBI Taxonomy" id="1802207"/>
    <lineage>
        <taxon>Bacteria</taxon>
        <taxon>Candidatus Staskawicziibacteriota</taxon>
    </lineage>
</organism>
<dbReference type="EMBL" id="MHOT01000018">
    <property type="protein sequence ID" value="OGZ68781.1"/>
    <property type="molecule type" value="Genomic_DNA"/>
</dbReference>
<name>A0A1G2I2U7_9BACT</name>
<feature type="transmembrane region" description="Helical" evidence="1">
    <location>
        <begin position="12"/>
        <end position="31"/>
    </location>
</feature>
<sequence length="121" mass="13531">MQKKNNLVKDVVIGAGIAAAVAAAAGVYFLYGSKNAAKNRKMVKGWMLKAKGEVLEKLENVKEVNEEIYHKIIDQVSKKYQAMKSVDRKDIAEFVRELKSHWQGLAKEIAAFHKAKSKGKK</sequence>
<gene>
    <name evidence="2" type="ORF">A3D44_02180</name>
</gene>